<proteinExistence type="predicted"/>
<dbReference type="EMBL" id="JAIQCJ010001416">
    <property type="protein sequence ID" value="KAJ8789666.1"/>
    <property type="molecule type" value="Genomic_DNA"/>
</dbReference>
<protein>
    <submittedName>
        <fullName evidence="1">Uncharacterized protein</fullName>
    </submittedName>
</protein>
<organism evidence="1 2">
    <name type="scientific">Eschrichtius robustus</name>
    <name type="common">California gray whale</name>
    <name type="synonym">Eschrichtius gibbosus</name>
    <dbReference type="NCBI Taxonomy" id="9764"/>
    <lineage>
        <taxon>Eukaryota</taxon>
        <taxon>Metazoa</taxon>
        <taxon>Chordata</taxon>
        <taxon>Craniata</taxon>
        <taxon>Vertebrata</taxon>
        <taxon>Euteleostomi</taxon>
        <taxon>Mammalia</taxon>
        <taxon>Eutheria</taxon>
        <taxon>Laurasiatheria</taxon>
        <taxon>Artiodactyla</taxon>
        <taxon>Whippomorpha</taxon>
        <taxon>Cetacea</taxon>
        <taxon>Mysticeti</taxon>
        <taxon>Eschrichtiidae</taxon>
        <taxon>Eschrichtius</taxon>
    </lineage>
</organism>
<evidence type="ECO:0000313" key="1">
    <source>
        <dbReference type="EMBL" id="KAJ8789666.1"/>
    </source>
</evidence>
<dbReference type="AlphaFoldDB" id="A0AB34HF63"/>
<accession>A0AB34HF63</accession>
<dbReference type="Proteomes" id="UP001159641">
    <property type="component" value="Unassembled WGS sequence"/>
</dbReference>
<reference evidence="1 2" key="1">
    <citation type="submission" date="2022-11" db="EMBL/GenBank/DDBJ databases">
        <title>Whole genome sequence of Eschrichtius robustus ER-17-0199.</title>
        <authorList>
            <person name="Bruniche-Olsen A."/>
            <person name="Black A.N."/>
            <person name="Fields C.J."/>
            <person name="Walden K."/>
            <person name="Dewoody J.A."/>
        </authorList>
    </citation>
    <scope>NUCLEOTIDE SEQUENCE [LARGE SCALE GENOMIC DNA]</scope>
    <source>
        <strain evidence="1">ER-17-0199</strain>
        <tissue evidence="1">Blubber</tissue>
    </source>
</reference>
<evidence type="ECO:0000313" key="2">
    <source>
        <dbReference type="Proteomes" id="UP001159641"/>
    </source>
</evidence>
<keyword evidence="2" id="KW-1185">Reference proteome</keyword>
<sequence>MSLRKALSTTLGSERTLNKAVVLMATLQASTSYKHRLTLVKYVSRDSYFQSNTFTWNQNETGQKDARKVESRGGQGCLGAAPPAAPLQFSEVDGGGASVLGSKFLFPIREKEQEVEKPLGCLKDNNPMARLPVTGQRRDEAGDGRQLYTLMILLYVLCFKKKLLSVSLVAQRLRIRLPMQGTRVRALVWEDLTCRGATKPVSLNY</sequence>
<name>A0AB34HF63_ESCRO</name>
<gene>
    <name evidence="1" type="ORF">J1605_004903</name>
</gene>
<comment type="caution">
    <text evidence="1">The sequence shown here is derived from an EMBL/GenBank/DDBJ whole genome shotgun (WGS) entry which is preliminary data.</text>
</comment>